<dbReference type="PRINTS" id="PR00463">
    <property type="entry name" value="EP450I"/>
</dbReference>
<evidence type="ECO:0000256" key="3">
    <source>
        <dbReference type="ARBA" id="ARBA00022617"/>
    </source>
</evidence>
<dbReference type="PANTHER" id="PTHR24305">
    <property type="entry name" value="CYTOCHROME P450"/>
    <property type="match status" value="1"/>
</dbReference>
<dbReference type="PANTHER" id="PTHR24305:SF166">
    <property type="entry name" value="CYTOCHROME P450 12A4, MITOCHONDRIAL-RELATED"/>
    <property type="match status" value="1"/>
</dbReference>
<keyword evidence="3 6" id="KW-0349">Heme</keyword>
<gene>
    <name evidence="8" type="ORF">JX265_007076</name>
</gene>
<evidence type="ECO:0000256" key="2">
    <source>
        <dbReference type="ARBA" id="ARBA00010617"/>
    </source>
</evidence>
<evidence type="ECO:0000256" key="6">
    <source>
        <dbReference type="PIRSR" id="PIRSR602401-1"/>
    </source>
</evidence>
<proteinExistence type="inferred from homology"/>
<dbReference type="InterPro" id="IPR002401">
    <property type="entry name" value="Cyt_P450_E_grp-I"/>
</dbReference>
<comment type="caution">
    <text evidence="8">The sequence shown here is derived from an EMBL/GenBank/DDBJ whole genome shotgun (WGS) entry which is preliminary data.</text>
</comment>
<dbReference type="SUPFAM" id="SSF48264">
    <property type="entry name" value="Cytochrome P450"/>
    <property type="match status" value="1"/>
</dbReference>
<dbReference type="GO" id="GO:0004497">
    <property type="term" value="F:monooxygenase activity"/>
    <property type="evidence" value="ECO:0007669"/>
    <property type="project" value="UniProtKB-KW"/>
</dbReference>
<evidence type="ECO:0000256" key="5">
    <source>
        <dbReference type="ARBA" id="ARBA00023004"/>
    </source>
</evidence>
<dbReference type="PRINTS" id="PR00385">
    <property type="entry name" value="P450"/>
</dbReference>
<keyword evidence="4 6" id="KW-0479">Metal-binding</keyword>
<dbReference type="InterPro" id="IPR017972">
    <property type="entry name" value="Cyt_P450_CS"/>
</dbReference>
<evidence type="ECO:0000256" key="4">
    <source>
        <dbReference type="ARBA" id="ARBA00022723"/>
    </source>
</evidence>
<evidence type="ECO:0008006" key="10">
    <source>
        <dbReference type="Google" id="ProtNLM"/>
    </source>
</evidence>
<dbReference type="Pfam" id="PF00067">
    <property type="entry name" value="p450"/>
    <property type="match status" value="1"/>
</dbReference>
<dbReference type="EMBL" id="JAFIMR010000017">
    <property type="protein sequence ID" value="KAI1868253.1"/>
    <property type="molecule type" value="Genomic_DNA"/>
</dbReference>
<dbReference type="Gene3D" id="1.10.630.10">
    <property type="entry name" value="Cytochrome P450"/>
    <property type="match status" value="1"/>
</dbReference>
<evidence type="ECO:0000256" key="7">
    <source>
        <dbReference type="RuleBase" id="RU000461"/>
    </source>
</evidence>
<keyword evidence="9" id="KW-1185">Reference proteome</keyword>
<feature type="binding site" description="axial binding residue" evidence="6">
    <location>
        <position position="499"/>
    </location>
    <ligand>
        <name>heme</name>
        <dbReference type="ChEBI" id="CHEBI:30413"/>
    </ligand>
    <ligandPart>
        <name>Fe</name>
        <dbReference type="ChEBI" id="CHEBI:18248"/>
    </ligandPart>
</feature>
<sequence length="568" mass="64146">MVTLLVPLAGVLVLIVGTVLQSVFSLFRNYLVARKIGVPVRIIPFDHVNPLWLVLDRRVLSMVKLLPFGLGNNSFTRYNYRGWEVPDRYYSHFEMGDAYILVSPRNIWLYIADPDAVMDLWRRGKEFPRDTSVTAVLDIFGPNISTAQGAQWQKHRRITASSFNDHTNQIVWSESITVANDMLRYWCSKGSVQTAADDLRALSLHVMSRAGFGKSFKFQGHDERETSAPDGLPLNYKDSLKIILENCILIFALGRKFLANPWLPRKLRQVHAACASFQTHLTQVYNDEQASLAQGDSYDRNFINSLVRASQDQEADSTLGGGLTESEIYGNIFTFNFAGHDTTAHTFTFALYFLAANPATQDWISEEIRHVMGNRKPDEWLYSDFRRLKRCLAVIYETLRLYTPVPTSKIVDTQTPQILKVGAQSLILPPKVIIVPSYASLQTDPKYWGDDSLEWRPSRFIRSPSSGTGKGIGPLLDAEEFLTPARGTYLAWSGGARDCVGRKFSQVESVATIASLFRDWRVDPVPRKGETPDAGRQRVSNQIESDSAPVLLLQMLHPEHSPLVWSQR</sequence>
<keyword evidence="7" id="KW-0503">Monooxygenase</keyword>
<reference evidence="8" key="1">
    <citation type="submission" date="2021-03" db="EMBL/GenBank/DDBJ databases">
        <title>Revisited historic fungal species revealed as producer of novel bioactive compounds through whole genome sequencing and comparative genomics.</title>
        <authorList>
            <person name="Vignolle G.A."/>
            <person name="Hochenegger N."/>
            <person name="Mach R.L."/>
            <person name="Mach-Aigner A.R."/>
            <person name="Javad Rahimi M."/>
            <person name="Salim K.A."/>
            <person name="Chan C.M."/>
            <person name="Lim L.B.L."/>
            <person name="Cai F."/>
            <person name="Druzhinina I.S."/>
            <person name="U'Ren J.M."/>
            <person name="Derntl C."/>
        </authorList>
    </citation>
    <scope>NUCLEOTIDE SEQUENCE</scope>
    <source>
        <strain evidence="8">TUCIM 5799</strain>
    </source>
</reference>
<dbReference type="AlphaFoldDB" id="A0A9P9WKE0"/>
<keyword evidence="5 6" id="KW-0408">Iron</keyword>
<dbReference type="GO" id="GO:0016705">
    <property type="term" value="F:oxidoreductase activity, acting on paired donors, with incorporation or reduction of molecular oxygen"/>
    <property type="evidence" value="ECO:0007669"/>
    <property type="project" value="InterPro"/>
</dbReference>
<dbReference type="Proteomes" id="UP000829685">
    <property type="component" value="Unassembled WGS sequence"/>
</dbReference>
<dbReference type="InterPro" id="IPR001128">
    <property type="entry name" value="Cyt_P450"/>
</dbReference>
<dbReference type="PROSITE" id="PS00086">
    <property type="entry name" value="CYTOCHROME_P450"/>
    <property type="match status" value="1"/>
</dbReference>
<dbReference type="InterPro" id="IPR036396">
    <property type="entry name" value="Cyt_P450_sf"/>
</dbReference>
<comment type="cofactor">
    <cofactor evidence="1 6">
        <name>heme</name>
        <dbReference type="ChEBI" id="CHEBI:30413"/>
    </cofactor>
</comment>
<name>A0A9P9WKE0_9PEZI</name>
<accession>A0A9P9WKE0</accession>
<keyword evidence="7" id="KW-0560">Oxidoreductase</keyword>
<protein>
    <recommendedName>
        <fullName evidence="10">Cytochrome P450</fullName>
    </recommendedName>
</protein>
<evidence type="ECO:0000256" key="1">
    <source>
        <dbReference type="ARBA" id="ARBA00001971"/>
    </source>
</evidence>
<dbReference type="CDD" id="cd11070">
    <property type="entry name" value="CYP56-like"/>
    <property type="match status" value="1"/>
</dbReference>
<comment type="similarity">
    <text evidence="2 7">Belongs to the cytochrome P450 family.</text>
</comment>
<dbReference type="InterPro" id="IPR050121">
    <property type="entry name" value="Cytochrome_P450_monoxygenase"/>
</dbReference>
<dbReference type="GO" id="GO:0005506">
    <property type="term" value="F:iron ion binding"/>
    <property type="evidence" value="ECO:0007669"/>
    <property type="project" value="InterPro"/>
</dbReference>
<dbReference type="GO" id="GO:0020037">
    <property type="term" value="F:heme binding"/>
    <property type="evidence" value="ECO:0007669"/>
    <property type="project" value="InterPro"/>
</dbReference>
<evidence type="ECO:0000313" key="9">
    <source>
        <dbReference type="Proteomes" id="UP000829685"/>
    </source>
</evidence>
<evidence type="ECO:0000313" key="8">
    <source>
        <dbReference type="EMBL" id="KAI1868253.1"/>
    </source>
</evidence>
<organism evidence="8 9">
    <name type="scientific">Neoarthrinium moseri</name>
    <dbReference type="NCBI Taxonomy" id="1658444"/>
    <lineage>
        <taxon>Eukaryota</taxon>
        <taxon>Fungi</taxon>
        <taxon>Dikarya</taxon>
        <taxon>Ascomycota</taxon>
        <taxon>Pezizomycotina</taxon>
        <taxon>Sordariomycetes</taxon>
        <taxon>Xylariomycetidae</taxon>
        <taxon>Amphisphaeriales</taxon>
        <taxon>Apiosporaceae</taxon>
        <taxon>Neoarthrinium</taxon>
    </lineage>
</organism>